<accession>A0A383VDM1</accession>
<evidence type="ECO:0000313" key="1">
    <source>
        <dbReference type="EMBL" id="SZX62476.1"/>
    </source>
</evidence>
<sequence length="100" mass="10927">MCEQQWHMQGLQRFTLKSSIWAAGILLQLPDSLKVLDLSGTNAAAAALRVRALAPIARLQQLTELRLGPVLVCQLLAAQLPPLLQQLDVTVELDSVLQTC</sequence>
<reference evidence="1 2" key="1">
    <citation type="submission" date="2016-10" db="EMBL/GenBank/DDBJ databases">
        <authorList>
            <person name="Cai Z."/>
        </authorList>
    </citation>
    <scope>NUCLEOTIDE SEQUENCE [LARGE SCALE GENOMIC DNA]</scope>
</reference>
<proteinExistence type="predicted"/>
<dbReference type="Proteomes" id="UP000256970">
    <property type="component" value="Unassembled WGS sequence"/>
</dbReference>
<evidence type="ECO:0000313" key="2">
    <source>
        <dbReference type="Proteomes" id="UP000256970"/>
    </source>
</evidence>
<organism evidence="1 2">
    <name type="scientific">Tetradesmus obliquus</name>
    <name type="common">Green alga</name>
    <name type="synonym">Acutodesmus obliquus</name>
    <dbReference type="NCBI Taxonomy" id="3088"/>
    <lineage>
        <taxon>Eukaryota</taxon>
        <taxon>Viridiplantae</taxon>
        <taxon>Chlorophyta</taxon>
        <taxon>core chlorophytes</taxon>
        <taxon>Chlorophyceae</taxon>
        <taxon>CS clade</taxon>
        <taxon>Sphaeropleales</taxon>
        <taxon>Scenedesmaceae</taxon>
        <taxon>Tetradesmus</taxon>
    </lineage>
</organism>
<dbReference type="AlphaFoldDB" id="A0A383VDM1"/>
<gene>
    <name evidence="1" type="ORF">BQ4739_LOCUS3058</name>
</gene>
<protein>
    <submittedName>
        <fullName evidence="1">Uncharacterized protein</fullName>
    </submittedName>
</protein>
<dbReference type="EMBL" id="FNXT01000231">
    <property type="protein sequence ID" value="SZX62476.1"/>
    <property type="molecule type" value="Genomic_DNA"/>
</dbReference>
<name>A0A383VDM1_TETOB</name>
<keyword evidence="2" id="KW-1185">Reference proteome</keyword>